<dbReference type="InterPro" id="IPR015683">
    <property type="entry name" value="Ionotropic_Glu_rcpt"/>
</dbReference>
<dbReference type="PANTHER" id="PTHR34836:SF1">
    <property type="entry name" value="OS09G0428600 PROTEIN"/>
    <property type="match status" value="1"/>
</dbReference>
<keyword evidence="4" id="KW-0472">Membrane</keyword>
<dbReference type="InterPro" id="IPR001828">
    <property type="entry name" value="ANF_lig-bd_rcpt"/>
</dbReference>
<proteinExistence type="predicted"/>
<evidence type="ECO:0000313" key="6">
    <source>
        <dbReference type="EMBL" id="CAK9148185.1"/>
    </source>
</evidence>
<dbReference type="InterPro" id="IPR028082">
    <property type="entry name" value="Peripla_BP_I"/>
</dbReference>
<keyword evidence="2" id="KW-0812">Transmembrane</keyword>
<evidence type="ECO:0000259" key="5">
    <source>
        <dbReference type="Pfam" id="PF01094"/>
    </source>
</evidence>
<evidence type="ECO:0000256" key="3">
    <source>
        <dbReference type="ARBA" id="ARBA00022989"/>
    </source>
</evidence>
<dbReference type="Gene3D" id="3.40.50.2300">
    <property type="match status" value="1"/>
</dbReference>
<dbReference type="Proteomes" id="UP001642360">
    <property type="component" value="Unassembled WGS sequence"/>
</dbReference>
<sequence>MFVALSESLKDLGIDIEYRLVLPAFSSLADPKGFISENVIELLSKQSRVFIVLQLSSSMAGHLFRQAKQLGLVGRDSAWIIIDSFSSLLDSVNPFVISSKEGALGIKIYFTQESKSFLDVRDRFQQVFQLDYPEEDNSEMTIHALRAYDSITTVANAINRTGSSNNDSTTLLKSVMDRSDQEKNMTHYSDSN</sequence>
<feature type="domain" description="Receptor ligand binding region" evidence="5">
    <location>
        <begin position="4"/>
        <end position="188"/>
    </location>
</feature>
<keyword evidence="3" id="KW-1133">Transmembrane helix</keyword>
<dbReference type="Pfam" id="PF01094">
    <property type="entry name" value="ANF_receptor"/>
    <property type="match status" value="1"/>
</dbReference>
<organism evidence="6 7">
    <name type="scientific">Ilex paraguariensis</name>
    <name type="common">yerba mate</name>
    <dbReference type="NCBI Taxonomy" id="185542"/>
    <lineage>
        <taxon>Eukaryota</taxon>
        <taxon>Viridiplantae</taxon>
        <taxon>Streptophyta</taxon>
        <taxon>Embryophyta</taxon>
        <taxon>Tracheophyta</taxon>
        <taxon>Spermatophyta</taxon>
        <taxon>Magnoliopsida</taxon>
        <taxon>eudicotyledons</taxon>
        <taxon>Gunneridae</taxon>
        <taxon>Pentapetalae</taxon>
        <taxon>asterids</taxon>
        <taxon>campanulids</taxon>
        <taxon>Aquifoliales</taxon>
        <taxon>Aquifoliaceae</taxon>
        <taxon>Ilex</taxon>
    </lineage>
</organism>
<dbReference type="AlphaFoldDB" id="A0ABC8RX98"/>
<dbReference type="PANTHER" id="PTHR34836">
    <property type="entry name" value="OS06G0188250 PROTEIN"/>
    <property type="match status" value="1"/>
</dbReference>
<evidence type="ECO:0000256" key="2">
    <source>
        <dbReference type="ARBA" id="ARBA00022692"/>
    </source>
</evidence>
<name>A0ABC8RX98_9AQUA</name>
<dbReference type="SUPFAM" id="SSF53822">
    <property type="entry name" value="Periplasmic binding protein-like I"/>
    <property type="match status" value="1"/>
</dbReference>
<dbReference type="GO" id="GO:0016020">
    <property type="term" value="C:membrane"/>
    <property type="evidence" value="ECO:0007669"/>
    <property type="project" value="UniProtKB-SubCell"/>
</dbReference>
<reference evidence="6 7" key="1">
    <citation type="submission" date="2024-02" db="EMBL/GenBank/DDBJ databases">
        <authorList>
            <person name="Vignale AGUSTIN F."/>
            <person name="Sosa J E."/>
            <person name="Modenutti C."/>
        </authorList>
    </citation>
    <scope>NUCLEOTIDE SEQUENCE [LARGE SCALE GENOMIC DNA]</scope>
</reference>
<accession>A0ABC8RX98</accession>
<evidence type="ECO:0000313" key="7">
    <source>
        <dbReference type="Proteomes" id="UP001642360"/>
    </source>
</evidence>
<gene>
    <name evidence="6" type="ORF">ILEXP_LOCUS16111</name>
</gene>
<protein>
    <recommendedName>
        <fullName evidence="5">Receptor ligand binding region domain-containing protein</fullName>
    </recommendedName>
</protein>
<dbReference type="EMBL" id="CAUOFW020001725">
    <property type="protein sequence ID" value="CAK9148185.1"/>
    <property type="molecule type" value="Genomic_DNA"/>
</dbReference>
<comment type="subcellular location">
    <subcellularLocation>
        <location evidence="1">Membrane</location>
    </subcellularLocation>
</comment>
<evidence type="ECO:0000256" key="4">
    <source>
        <dbReference type="ARBA" id="ARBA00023136"/>
    </source>
</evidence>
<keyword evidence="7" id="KW-1185">Reference proteome</keyword>
<evidence type="ECO:0000256" key="1">
    <source>
        <dbReference type="ARBA" id="ARBA00004370"/>
    </source>
</evidence>
<comment type="caution">
    <text evidence="6">The sequence shown here is derived from an EMBL/GenBank/DDBJ whole genome shotgun (WGS) entry which is preliminary data.</text>
</comment>